<proteinExistence type="predicted"/>
<reference evidence="2 3" key="1">
    <citation type="submission" date="2016-05" db="EMBL/GenBank/DDBJ databases">
        <title>Comparative analysis of secretome profiles of manganese(II)-oxidizing ascomycete fungi.</title>
        <authorList>
            <consortium name="DOE Joint Genome Institute"/>
            <person name="Zeiner C.A."/>
            <person name="Purvine S.O."/>
            <person name="Zink E.M."/>
            <person name="Wu S."/>
            <person name="Pasa-Tolic L."/>
            <person name="Chaput D.L."/>
            <person name="Haridas S."/>
            <person name="Grigoriev I.V."/>
            <person name="Santelli C.M."/>
            <person name="Hansel C.M."/>
        </authorList>
    </citation>
    <scope>NUCLEOTIDE SEQUENCE [LARGE SCALE GENOMIC DNA]</scope>
    <source>
        <strain evidence="2 3">AP3s5-JAC2a</strain>
    </source>
</reference>
<gene>
    <name evidence="2" type="ORF">CC84DRAFT_1181762</name>
</gene>
<feature type="region of interest" description="Disordered" evidence="1">
    <location>
        <begin position="1"/>
        <end position="96"/>
    </location>
</feature>
<accession>A0A177BV58</accession>
<evidence type="ECO:0000313" key="3">
    <source>
        <dbReference type="Proteomes" id="UP000077069"/>
    </source>
</evidence>
<dbReference type="RefSeq" id="XP_018029401.1">
    <property type="nucleotide sequence ID" value="XM_018180571.1"/>
</dbReference>
<dbReference type="GeneID" id="28764057"/>
<dbReference type="Proteomes" id="UP000077069">
    <property type="component" value="Unassembled WGS sequence"/>
</dbReference>
<feature type="compositionally biased region" description="Basic residues" evidence="1">
    <location>
        <begin position="87"/>
        <end position="96"/>
    </location>
</feature>
<evidence type="ECO:0000256" key="1">
    <source>
        <dbReference type="SAM" id="MobiDB-lite"/>
    </source>
</evidence>
<sequence length="364" mass="40416">MESTATSTLSESRSTGGHPAIDTRKRQHKKTNTTRRDDSSQERQANVSTDRVPVHRGRGYERSAPKARTPHLLHLNPGKRGSDSRSPRWKKKTSIHIRRHPRQQCHHGDRIQASFIRLIHGTFCLDLQHEAVQWVCGEPWHLYPHDGGTILFAVIYGLALDMMPLLAQGTPQRLLIVIVFLSLDRRHLPTASIPDPDALLMTAVSNKVLALRCTTTVKAPTTSRAFHRSNVPLEITTSSGHPCVVSIKSTLCPFGPLRTTRAHSGGHTLHPHLKHKHLVSKIVPATATPLPQQPAAARKSLQLTCVRHSNRSTVAPRFSLMHLHRLERALDAWLLTQARQPAPDPQIVAALLPARPSCNVTVAL</sequence>
<dbReference type="AlphaFoldDB" id="A0A177BV58"/>
<organism evidence="2 3">
    <name type="scientific">Paraphaeosphaeria sporulosa</name>
    <dbReference type="NCBI Taxonomy" id="1460663"/>
    <lineage>
        <taxon>Eukaryota</taxon>
        <taxon>Fungi</taxon>
        <taxon>Dikarya</taxon>
        <taxon>Ascomycota</taxon>
        <taxon>Pezizomycotina</taxon>
        <taxon>Dothideomycetes</taxon>
        <taxon>Pleosporomycetidae</taxon>
        <taxon>Pleosporales</taxon>
        <taxon>Massarineae</taxon>
        <taxon>Didymosphaeriaceae</taxon>
        <taxon>Paraphaeosphaeria</taxon>
    </lineage>
</organism>
<dbReference type="InParanoid" id="A0A177BV58"/>
<keyword evidence="3" id="KW-1185">Reference proteome</keyword>
<dbReference type="EMBL" id="KV441563">
    <property type="protein sequence ID" value="OAF99035.1"/>
    <property type="molecule type" value="Genomic_DNA"/>
</dbReference>
<evidence type="ECO:0000313" key="2">
    <source>
        <dbReference type="EMBL" id="OAF99035.1"/>
    </source>
</evidence>
<name>A0A177BV58_9PLEO</name>
<protein>
    <submittedName>
        <fullName evidence="2">Uncharacterized protein</fullName>
    </submittedName>
</protein>
<feature type="compositionally biased region" description="Polar residues" evidence="1">
    <location>
        <begin position="1"/>
        <end position="15"/>
    </location>
</feature>